<feature type="transmembrane region" description="Helical" evidence="1">
    <location>
        <begin position="21"/>
        <end position="39"/>
    </location>
</feature>
<protein>
    <submittedName>
        <fullName evidence="2">Uncharacterized protein</fullName>
    </submittedName>
</protein>
<dbReference type="Proteomes" id="UP000290433">
    <property type="component" value="Unassembled WGS sequence"/>
</dbReference>
<accession>A0A444W2T8</accession>
<dbReference type="AlphaFoldDB" id="A0A444W2T8"/>
<gene>
    <name evidence="2" type="ORF">NU08_0967</name>
</gene>
<comment type="caution">
    <text evidence="2">The sequence shown here is derived from an EMBL/GenBank/DDBJ whole genome shotgun (WGS) entry which is preliminary data.</text>
</comment>
<reference evidence="2 3" key="1">
    <citation type="submission" date="2014-12" db="EMBL/GenBank/DDBJ databases">
        <title>Genome sequence of Flavobacterium anhuiense RCM74.</title>
        <authorList>
            <person name="Kim J.F."/>
            <person name="Song J.Y."/>
            <person name="Kwak M.-J."/>
            <person name="Lee S.-W."/>
        </authorList>
    </citation>
    <scope>NUCLEOTIDE SEQUENCE [LARGE SCALE GENOMIC DNA]</scope>
    <source>
        <strain evidence="2 3">RCM74</strain>
    </source>
</reference>
<evidence type="ECO:0000313" key="2">
    <source>
        <dbReference type="EMBL" id="RYJ40211.1"/>
    </source>
</evidence>
<keyword evidence="1" id="KW-0472">Membrane</keyword>
<proteinExistence type="predicted"/>
<evidence type="ECO:0000313" key="3">
    <source>
        <dbReference type="Proteomes" id="UP000290433"/>
    </source>
</evidence>
<keyword evidence="1" id="KW-0812">Transmembrane</keyword>
<dbReference type="EMBL" id="JUIV01000002">
    <property type="protein sequence ID" value="RYJ40211.1"/>
    <property type="molecule type" value="Genomic_DNA"/>
</dbReference>
<evidence type="ECO:0000256" key="1">
    <source>
        <dbReference type="SAM" id="Phobius"/>
    </source>
</evidence>
<name>A0A444W2T8_9FLAO</name>
<keyword evidence="1" id="KW-1133">Transmembrane helix</keyword>
<organism evidence="2 3">
    <name type="scientific">Flavobacterium anhuiense</name>
    <dbReference type="NCBI Taxonomy" id="459526"/>
    <lineage>
        <taxon>Bacteria</taxon>
        <taxon>Pseudomonadati</taxon>
        <taxon>Bacteroidota</taxon>
        <taxon>Flavobacteriia</taxon>
        <taxon>Flavobacteriales</taxon>
        <taxon>Flavobacteriaceae</taxon>
        <taxon>Flavobacterium</taxon>
    </lineage>
</organism>
<sequence>MIYTKKEKFHFKNYKKKKITASNLFNYNLLNDFVILFLFNNIKYKKVTQIKLYVIYVTKLKINS</sequence>